<evidence type="ECO:0000313" key="2">
    <source>
        <dbReference type="EMBL" id="ORY29499.1"/>
    </source>
</evidence>
<feature type="region of interest" description="Disordered" evidence="1">
    <location>
        <begin position="93"/>
        <end position="269"/>
    </location>
</feature>
<feature type="compositionally biased region" description="Polar residues" evidence="1">
    <location>
        <begin position="60"/>
        <end position="71"/>
    </location>
</feature>
<feature type="region of interest" description="Disordered" evidence="1">
    <location>
        <begin position="39"/>
        <end position="78"/>
    </location>
</feature>
<feature type="compositionally biased region" description="Low complexity" evidence="1">
    <location>
        <begin position="134"/>
        <end position="145"/>
    </location>
</feature>
<dbReference type="PANTHER" id="PTHR40468">
    <property type="entry name" value="YALI0A15257P"/>
    <property type="match status" value="1"/>
</dbReference>
<dbReference type="OrthoDB" id="2163387at2759"/>
<dbReference type="PANTHER" id="PTHR40468:SF1">
    <property type="entry name" value="TOPOISOMERASE I DAMAGE AFFECTED PROTEIN 11"/>
    <property type="match status" value="1"/>
</dbReference>
<sequence length="348" mass="37680">MDRFLKRMEMEKTMLALQQRLELASVKATNGWKNMSIGEIETRLPPTPPRTRKPPVSPIIVQSSTASTSQIPYEPPSPSRPWQLIDVLWQPLPPPSNARYPPSPTSPKKRSRADDHHAHPSSSRHHVNGHRRASSSVSAIAASFSGMDEHLSSPLRNLREDGRKKRSQSHSTHNRLRRETTSQDVDAAKALTSMLGGGTPQSARRTSSSLQPSPSLPLPPSGTDMSGTVPLRRVSSDAANTPGGTLLRTPRSSRSPLGASAEEPEDEDQDAAELMMFLAHSPSPAKPARRESLHGSMGSAARVLFADPPITNPNNPNMTGTEVKAHSNLAMAPPITASLHDKRGVLEA</sequence>
<dbReference type="AlphaFoldDB" id="A0A1Y2B3U0"/>
<evidence type="ECO:0000256" key="1">
    <source>
        <dbReference type="SAM" id="MobiDB-lite"/>
    </source>
</evidence>
<evidence type="ECO:0000313" key="3">
    <source>
        <dbReference type="Proteomes" id="UP000193986"/>
    </source>
</evidence>
<feature type="compositionally biased region" description="Basic residues" evidence="1">
    <location>
        <begin position="122"/>
        <end position="133"/>
    </location>
</feature>
<accession>A0A1Y2B3U0</accession>
<proteinExistence type="predicted"/>
<dbReference type="Proteomes" id="UP000193986">
    <property type="component" value="Unassembled WGS sequence"/>
</dbReference>
<feature type="compositionally biased region" description="Basic and acidic residues" evidence="1">
    <location>
        <begin position="147"/>
        <end position="163"/>
    </location>
</feature>
<feature type="compositionally biased region" description="Basic residues" evidence="1">
    <location>
        <begin position="164"/>
        <end position="176"/>
    </location>
</feature>
<protein>
    <submittedName>
        <fullName evidence="2">Uncharacterized protein</fullName>
    </submittedName>
</protein>
<name>A0A1Y2B3U0_9TREE</name>
<dbReference type="InParanoid" id="A0A1Y2B3U0"/>
<feature type="compositionally biased region" description="Pro residues" evidence="1">
    <location>
        <begin position="93"/>
        <end position="105"/>
    </location>
</feature>
<gene>
    <name evidence="2" type="ORF">BCR39DRAFT_168847</name>
</gene>
<comment type="caution">
    <text evidence="2">The sequence shown here is derived from an EMBL/GenBank/DDBJ whole genome shotgun (WGS) entry which is preliminary data.</text>
</comment>
<reference evidence="2 3" key="1">
    <citation type="submission" date="2016-07" db="EMBL/GenBank/DDBJ databases">
        <title>Pervasive Adenine N6-methylation of Active Genes in Fungi.</title>
        <authorList>
            <consortium name="DOE Joint Genome Institute"/>
            <person name="Mondo S.J."/>
            <person name="Dannebaum R.O."/>
            <person name="Kuo R.C."/>
            <person name="Labutti K."/>
            <person name="Haridas S."/>
            <person name="Kuo A."/>
            <person name="Salamov A."/>
            <person name="Ahrendt S.R."/>
            <person name="Lipzen A."/>
            <person name="Sullivan W."/>
            <person name="Andreopoulos W.B."/>
            <person name="Clum A."/>
            <person name="Lindquist E."/>
            <person name="Daum C."/>
            <person name="Ramamoorthy G.K."/>
            <person name="Gryganskyi A."/>
            <person name="Culley D."/>
            <person name="Magnuson J.K."/>
            <person name="James T.Y."/>
            <person name="O'Malley M.A."/>
            <person name="Stajich J.E."/>
            <person name="Spatafora J.W."/>
            <person name="Visel A."/>
            <person name="Grigoriev I.V."/>
        </authorList>
    </citation>
    <scope>NUCLEOTIDE SEQUENCE [LARGE SCALE GENOMIC DNA]</scope>
    <source>
        <strain evidence="2 3">68-887.2</strain>
    </source>
</reference>
<dbReference type="EMBL" id="MCFC01000025">
    <property type="protein sequence ID" value="ORY29499.1"/>
    <property type="molecule type" value="Genomic_DNA"/>
</dbReference>
<organism evidence="2 3">
    <name type="scientific">Naematelia encephala</name>
    <dbReference type="NCBI Taxonomy" id="71784"/>
    <lineage>
        <taxon>Eukaryota</taxon>
        <taxon>Fungi</taxon>
        <taxon>Dikarya</taxon>
        <taxon>Basidiomycota</taxon>
        <taxon>Agaricomycotina</taxon>
        <taxon>Tremellomycetes</taxon>
        <taxon>Tremellales</taxon>
        <taxon>Naemateliaceae</taxon>
        <taxon>Naematelia</taxon>
    </lineage>
</organism>
<keyword evidence="3" id="KW-1185">Reference proteome</keyword>